<sequence length="668" mass="70437">MAIRRAWRRCVTGTLAGAALLCGTALPAQAAPAPVRLAPAPAPAAQGSPHAAPDPAAVRAFLDKEVPARLAARNIPGAAVTVVTGDRVLASAGYGVADLDRRTPVAPDRTRFFTGSVAKVFTAVAVLQQVDTGRLDLAADVNTYLTQAPFTIKDTYPGRPVTVGDLLTHTSGFDTTVLGVGTAAPEDAGSMEEYLRTRQPDRLRPPGTTASYDNYGLTLAGYLVEQVTGQSYASYVHTRIARPLGMTGTLFDQHDPRVRDSGTAVGYRPTGPGEQIRARGQFGPMPPTGAGTVTTAGDMGRLLQALLTDGRAPDGTRILTPRSTAALKARHHAPDPRVPGMAYVLTQDVREGRPLLLKDGDLAGFHGLLALLPDRATGLYVTFNGDGDAASAPWAARDLVNDFVARFFPASTPPKDEAAKDLLAADFEGTYRSTRTSHEDLSAAGALFGDVTVTVDPERGVLTTEGLSLDPDRTTRHWVPSGPYRFREQGGQSLIAFQDGTLLSGDDPTVSYTRSAWYASSTTHRLTLYATLGVLLTALLGLPTTALVRRLRHAAPAPGSTTARVLGLTAAALPIVFLGLFLTLAADPNALNEAVFLDDSPLLTGSLAALSLCVPVTGAALVLSVAARRRGWWSRAGRIHYTLVALSAALFLAALLPYHLVGWPWLTG</sequence>
<name>A0A918WXV4_9ACTN</name>
<keyword evidence="1" id="KW-0812">Transmembrane</keyword>
<evidence type="ECO:0000256" key="1">
    <source>
        <dbReference type="SAM" id="Phobius"/>
    </source>
</evidence>
<feature type="transmembrane region" description="Helical" evidence="1">
    <location>
        <begin position="526"/>
        <end position="544"/>
    </location>
</feature>
<protein>
    <submittedName>
        <fullName evidence="4">FmtA-like protein</fullName>
    </submittedName>
</protein>
<feature type="transmembrane region" description="Helical" evidence="1">
    <location>
        <begin position="565"/>
        <end position="586"/>
    </location>
</feature>
<evidence type="ECO:0000259" key="3">
    <source>
        <dbReference type="Pfam" id="PF00144"/>
    </source>
</evidence>
<dbReference type="Proteomes" id="UP000638353">
    <property type="component" value="Unassembled WGS sequence"/>
</dbReference>
<feature type="transmembrane region" description="Helical" evidence="1">
    <location>
        <begin position="639"/>
        <end position="660"/>
    </location>
</feature>
<comment type="caution">
    <text evidence="4">The sequence shown here is derived from an EMBL/GenBank/DDBJ whole genome shotgun (WGS) entry which is preliminary data.</text>
</comment>
<organism evidence="4 5">
    <name type="scientific">Streptomyces finlayi</name>
    <dbReference type="NCBI Taxonomy" id="67296"/>
    <lineage>
        <taxon>Bacteria</taxon>
        <taxon>Bacillati</taxon>
        <taxon>Actinomycetota</taxon>
        <taxon>Actinomycetes</taxon>
        <taxon>Kitasatosporales</taxon>
        <taxon>Streptomycetaceae</taxon>
        <taxon>Streptomyces</taxon>
    </lineage>
</organism>
<dbReference type="PANTHER" id="PTHR46825">
    <property type="entry name" value="D-ALANYL-D-ALANINE-CARBOXYPEPTIDASE/ENDOPEPTIDASE AMPH"/>
    <property type="match status" value="1"/>
</dbReference>
<dbReference type="Gene3D" id="3.40.710.10">
    <property type="entry name" value="DD-peptidase/beta-lactamase superfamily"/>
    <property type="match status" value="1"/>
</dbReference>
<keyword evidence="2" id="KW-0732">Signal</keyword>
<feature type="transmembrane region" description="Helical" evidence="1">
    <location>
        <begin position="606"/>
        <end position="627"/>
    </location>
</feature>
<dbReference type="PANTHER" id="PTHR46825:SF9">
    <property type="entry name" value="BETA-LACTAMASE-RELATED DOMAIN-CONTAINING PROTEIN"/>
    <property type="match status" value="1"/>
</dbReference>
<dbReference type="EMBL" id="BMVC01000006">
    <property type="protein sequence ID" value="GHC94629.1"/>
    <property type="molecule type" value="Genomic_DNA"/>
</dbReference>
<dbReference type="InterPro" id="IPR050491">
    <property type="entry name" value="AmpC-like"/>
</dbReference>
<keyword evidence="1" id="KW-0472">Membrane</keyword>
<reference evidence="4" key="2">
    <citation type="submission" date="2020-09" db="EMBL/GenBank/DDBJ databases">
        <authorList>
            <person name="Sun Q."/>
            <person name="Ohkuma M."/>
        </authorList>
    </citation>
    <scope>NUCLEOTIDE SEQUENCE</scope>
    <source>
        <strain evidence="4">JCM 4637</strain>
    </source>
</reference>
<dbReference type="SUPFAM" id="SSF56601">
    <property type="entry name" value="beta-lactamase/transpeptidase-like"/>
    <property type="match status" value="1"/>
</dbReference>
<keyword evidence="1" id="KW-1133">Transmembrane helix</keyword>
<feature type="signal peptide" evidence="2">
    <location>
        <begin position="1"/>
        <end position="30"/>
    </location>
</feature>
<evidence type="ECO:0000313" key="4">
    <source>
        <dbReference type="EMBL" id="GHC94629.1"/>
    </source>
</evidence>
<dbReference type="InterPro" id="IPR001466">
    <property type="entry name" value="Beta-lactam-related"/>
</dbReference>
<feature type="chain" id="PRO_5038100621" evidence="2">
    <location>
        <begin position="31"/>
        <end position="668"/>
    </location>
</feature>
<feature type="domain" description="Beta-lactamase-related" evidence="3">
    <location>
        <begin position="63"/>
        <end position="393"/>
    </location>
</feature>
<dbReference type="AlphaFoldDB" id="A0A918WXV4"/>
<evidence type="ECO:0000313" key="5">
    <source>
        <dbReference type="Proteomes" id="UP000638353"/>
    </source>
</evidence>
<dbReference type="Pfam" id="PF00144">
    <property type="entry name" value="Beta-lactamase"/>
    <property type="match status" value="1"/>
</dbReference>
<reference evidence="4" key="1">
    <citation type="journal article" date="2014" name="Int. J. Syst. Evol. Microbiol.">
        <title>Complete genome sequence of Corynebacterium casei LMG S-19264T (=DSM 44701T), isolated from a smear-ripened cheese.</title>
        <authorList>
            <consortium name="US DOE Joint Genome Institute (JGI-PGF)"/>
            <person name="Walter F."/>
            <person name="Albersmeier A."/>
            <person name="Kalinowski J."/>
            <person name="Ruckert C."/>
        </authorList>
    </citation>
    <scope>NUCLEOTIDE SEQUENCE</scope>
    <source>
        <strain evidence="4">JCM 4637</strain>
    </source>
</reference>
<accession>A0A918WXV4</accession>
<dbReference type="RefSeq" id="WP_189824219.1">
    <property type="nucleotide sequence ID" value="NZ_BMVC01000006.1"/>
</dbReference>
<proteinExistence type="predicted"/>
<gene>
    <name evidence="4" type="ORF">GCM10010334_32830</name>
</gene>
<dbReference type="InterPro" id="IPR012338">
    <property type="entry name" value="Beta-lactam/transpept-like"/>
</dbReference>
<evidence type="ECO:0000256" key="2">
    <source>
        <dbReference type="SAM" id="SignalP"/>
    </source>
</evidence>